<dbReference type="PANTHER" id="PTHR11736">
    <property type="entry name" value="MELANOMA-ASSOCIATED ANTIGEN MAGE ANTIGEN"/>
    <property type="match status" value="1"/>
</dbReference>
<accession>A0AAD9CYE7</accession>
<dbReference type="AlphaFoldDB" id="A0AAD9CYE7"/>
<dbReference type="Gene3D" id="1.10.10.1200">
    <property type="entry name" value="MAGE homology domain, winged helix WH1 motif"/>
    <property type="match status" value="1"/>
</dbReference>
<dbReference type="GO" id="GO:0006281">
    <property type="term" value="P:DNA repair"/>
    <property type="evidence" value="ECO:0007669"/>
    <property type="project" value="TreeGrafter"/>
</dbReference>
<reference evidence="3" key="1">
    <citation type="submission" date="2023-02" db="EMBL/GenBank/DDBJ databases">
        <title>Identification and recombinant expression of a fungal hydrolase from Papiliotrema laurentii that hydrolyzes apple cutin and clears colloidal polyester polyurethane.</title>
        <authorList>
            <consortium name="DOE Joint Genome Institute"/>
            <person name="Roman V.A."/>
            <person name="Bojanowski C."/>
            <person name="Crable B.R."/>
            <person name="Wagner D.N."/>
            <person name="Hung C.S."/>
            <person name="Nadeau L.J."/>
            <person name="Schratz L."/>
            <person name="Haridas S."/>
            <person name="Pangilinan J."/>
            <person name="Lipzen A."/>
            <person name="Na H."/>
            <person name="Yan M."/>
            <person name="Ng V."/>
            <person name="Grigoriev I.V."/>
            <person name="Spatafora J.W."/>
            <person name="Barlow D."/>
            <person name="Biffinger J."/>
            <person name="Kelley-Loughnane N."/>
            <person name="Varaljay V.A."/>
            <person name="Crookes-Goodson W.J."/>
        </authorList>
    </citation>
    <scope>NUCLEOTIDE SEQUENCE</scope>
    <source>
        <strain evidence="3">5307AH</strain>
    </source>
</reference>
<sequence length="370" mass="40655">MARRSTESQAQTQNGRGRRREAEGSESSEGETETVPTQAQTQGGGGLNEEATKAKGAQIARLALFMEYKRRPMNRSQMSGAVCPDQPRALNSFIASASAQLQSVFGMEIVEYRAKQKTGPGETQAQAQKGKGRAREDGEDDASSKNKGSSTYGLRSVLPQELIAMMNEPRSLPMVEHQEDEYAEDSDAPDSGALLRWDKGDGTVVGHIGLLGIRTVILCLVLCTGRVIQDDHLHALLRRLNLYRDTILPYGSSDQREPPMTLDKYLDQLAKYNYLEKKTTPGPGGAEEGALIEWRWGSREVEFSEKAAAAFIESIFEAGEEETDSEDEEEGTSNRRRRPERDREAESRAKKAKLKADIVKAAGGELTGSV</sequence>
<feature type="compositionally biased region" description="Acidic residues" evidence="1">
    <location>
        <begin position="318"/>
        <end position="331"/>
    </location>
</feature>
<comment type="caution">
    <text evidence="3">The sequence shown here is derived from an EMBL/GenBank/DDBJ whole genome shotgun (WGS) entry which is preliminary data.</text>
</comment>
<feature type="compositionally biased region" description="Basic and acidic residues" evidence="1">
    <location>
        <begin position="339"/>
        <end position="353"/>
    </location>
</feature>
<dbReference type="Proteomes" id="UP001182556">
    <property type="component" value="Unassembled WGS sequence"/>
</dbReference>
<protein>
    <submittedName>
        <fullName evidence="3">MAGE family-domain-containing protein</fullName>
    </submittedName>
</protein>
<organism evidence="3 4">
    <name type="scientific">Papiliotrema laurentii</name>
    <name type="common">Cryptococcus laurentii</name>
    <dbReference type="NCBI Taxonomy" id="5418"/>
    <lineage>
        <taxon>Eukaryota</taxon>
        <taxon>Fungi</taxon>
        <taxon>Dikarya</taxon>
        <taxon>Basidiomycota</taxon>
        <taxon>Agaricomycotina</taxon>
        <taxon>Tremellomycetes</taxon>
        <taxon>Tremellales</taxon>
        <taxon>Rhynchogastremaceae</taxon>
        <taxon>Papiliotrema</taxon>
    </lineage>
</organism>
<feature type="region of interest" description="Disordered" evidence="1">
    <location>
        <begin position="317"/>
        <end position="353"/>
    </location>
</feature>
<dbReference type="EMBL" id="JAODAN010000008">
    <property type="protein sequence ID" value="KAK1922740.1"/>
    <property type="molecule type" value="Genomic_DNA"/>
</dbReference>
<feature type="domain" description="MAGE" evidence="2">
    <location>
        <begin position="59"/>
        <end position="308"/>
    </location>
</feature>
<keyword evidence="4" id="KW-1185">Reference proteome</keyword>
<feature type="region of interest" description="Disordered" evidence="1">
    <location>
        <begin position="1"/>
        <end position="54"/>
    </location>
</feature>
<gene>
    <name evidence="3" type="ORF">DB88DRAFT_512261</name>
</gene>
<dbReference type="InterPro" id="IPR041898">
    <property type="entry name" value="MAGE_WH1"/>
</dbReference>
<evidence type="ECO:0000256" key="1">
    <source>
        <dbReference type="SAM" id="MobiDB-lite"/>
    </source>
</evidence>
<dbReference type="Gene3D" id="1.10.10.1210">
    <property type="entry name" value="MAGE homology domain, winged helix WH2 motif"/>
    <property type="match status" value="1"/>
</dbReference>
<evidence type="ECO:0000313" key="4">
    <source>
        <dbReference type="Proteomes" id="UP001182556"/>
    </source>
</evidence>
<evidence type="ECO:0000259" key="2">
    <source>
        <dbReference type="SMART" id="SM01373"/>
    </source>
</evidence>
<dbReference type="Pfam" id="PF01454">
    <property type="entry name" value="MAGE"/>
    <property type="match status" value="1"/>
</dbReference>
<dbReference type="InterPro" id="IPR002190">
    <property type="entry name" value="MHD_dom"/>
</dbReference>
<dbReference type="SMART" id="SM01373">
    <property type="entry name" value="MAGE"/>
    <property type="match status" value="1"/>
</dbReference>
<dbReference type="PANTHER" id="PTHR11736:SF14">
    <property type="entry name" value="NSE3 HOMOLOG, SMC5-SMC6 COMPLEX COMPONENT"/>
    <property type="match status" value="1"/>
</dbReference>
<feature type="region of interest" description="Disordered" evidence="1">
    <location>
        <begin position="116"/>
        <end position="152"/>
    </location>
</feature>
<proteinExistence type="predicted"/>
<name>A0AAD9CYE7_PAPLA</name>
<dbReference type="InterPro" id="IPR037445">
    <property type="entry name" value="MAGE"/>
</dbReference>
<evidence type="ECO:0000313" key="3">
    <source>
        <dbReference type="EMBL" id="KAK1922740.1"/>
    </source>
</evidence>
<dbReference type="InterPro" id="IPR041899">
    <property type="entry name" value="MAGE_WH2"/>
</dbReference>
<dbReference type="GO" id="GO:0005634">
    <property type="term" value="C:nucleus"/>
    <property type="evidence" value="ECO:0007669"/>
    <property type="project" value="TreeGrafter"/>
</dbReference>